<evidence type="ECO:0000313" key="6">
    <source>
        <dbReference type="EMBL" id="VFQ72849.1"/>
    </source>
</evidence>
<dbReference type="InterPro" id="IPR013320">
    <property type="entry name" value="ConA-like_dom_sf"/>
</dbReference>
<protein>
    <recommendedName>
        <fullName evidence="5">Legume lectin domain-containing protein</fullName>
    </recommendedName>
</protein>
<dbReference type="CDD" id="cd06899">
    <property type="entry name" value="lectin_legume_LecRK_Arcelin_ConA"/>
    <property type="match status" value="1"/>
</dbReference>
<dbReference type="InterPro" id="IPR050258">
    <property type="entry name" value="Leguminous_Lectin"/>
</dbReference>
<dbReference type="Gene3D" id="2.60.120.200">
    <property type="match status" value="1"/>
</dbReference>
<comment type="similarity">
    <text evidence="1">Belongs to the leguminous lectin family.</text>
</comment>
<keyword evidence="7" id="KW-1185">Reference proteome</keyword>
<feature type="signal peptide" evidence="4">
    <location>
        <begin position="1"/>
        <end position="22"/>
    </location>
</feature>
<dbReference type="PANTHER" id="PTHR32401">
    <property type="entry name" value="CONCANAVALIN A-LIKE LECTIN FAMILY PROTEIN"/>
    <property type="match status" value="1"/>
</dbReference>
<dbReference type="AlphaFoldDB" id="A0A484L923"/>
<evidence type="ECO:0000256" key="4">
    <source>
        <dbReference type="SAM" id="SignalP"/>
    </source>
</evidence>
<keyword evidence="2" id="KW-0430">Lectin</keyword>
<dbReference type="GO" id="GO:0030246">
    <property type="term" value="F:carbohydrate binding"/>
    <property type="evidence" value="ECO:0007669"/>
    <property type="project" value="UniProtKB-KW"/>
</dbReference>
<dbReference type="InterPro" id="IPR001220">
    <property type="entry name" value="Legume_lectin_dom"/>
</dbReference>
<evidence type="ECO:0000313" key="7">
    <source>
        <dbReference type="Proteomes" id="UP000595140"/>
    </source>
</evidence>
<proteinExistence type="inferred from homology"/>
<feature type="domain" description="Legume lectin" evidence="5">
    <location>
        <begin position="29"/>
        <end position="251"/>
    </location>
</feature>
<sequence>MQCLILLPLALLLQIFPQSVTSNPFFIAPHFDPDLDVIGDAKFTSAGPFVTLTDPTKSSRTSGLLFRRSPFKFLAPNPTSFSTDFTFSIPPQGTDGIALIIVSIDFPSRLSNASFGLSQGTRFFGVEFDTMVNPDARDENNNHVGVDVCSLVSLKSCNLSSINLVLNSGLKLRSWVDYDITSKRLEVRVSGAWSGRPNDPLLAYEVDLGEMWKGEDVLMGLSSSGQNSAEATSVYSWRVRTRNVPKWLHSQPVDPLKLSDELKAANNNEHQTVTLCFGLIFALGFGALLTVFGLLFRAMMLSGGKETDVQPKCIVYHGEFTPFRYEKVNVVVDDNPVNAAKN</sequence>
<dbReference type="Pfam" id="PF00139">
    <property type="entry name" value="Lectin_legB"/>
    <property type="match status" value="1"/>
</dbReference>
<feature type="chain" id="PRO_5019732496" description="Legume lectin domain-containing protein" evidence="4">
    <location>
        <begin position="23"/>
        <end position="342"/>
    </location>
</feature>
<dbReference type="EMBL" id="OOIL02001116">
    <property type="protein sequence ID" value="VFQ72849.1"/>
    <property type="molecule type" value="Genomic_DNA"/>
</dbReference>
<evidence type="ECO:0000256" key="1">
    <source>
        <dbReference type="ARBA" id="ARBA00007606"/>
    </source>
</evidence>
<organism evidence="6 7">
    <name type="scientific">Cuscuta campestris</name>
    <dbReference type="NCBI Taxonomy" id="132261"/>
    <lineage>
        <taxon>Eukaryota</taxon>
        <taxon>Viridiplantae</taxon>
        <taxon>Streptophyta</taxon>
        <taxon>Embryophyta</taxon>
        <taxon>Tracheophyta</taxon>
        <taxon>Spermatophyta</taxon>
        <taxon>Magnoliopsida</taxon>
        <taxon>eudicotyledons</taxon>
        <taxon>Gunneridae</taxon>
        <taxon>Pentapetalae</taxon>
        <taxon>asterids</taxon>
        <taxon>lamiids</taxon>
        <taxon>Solanales</taxon>
        <taxon>Convolvulaceae</taxon>
        <taxon>Cuscuteae</taxon>
        <taxon>Cuscuta</taxon>
        <taxon>Cuscuta subgen. Grammica</taxon>
        <taxon>Cuscuta sect. Cleistogrammica</taxon>
    </lineage>
</organism>
<reference evidence="6 7" key="1">
    <citation type="submission" date="2018-04" db="EMBL/GenBank/DDBJ databases">
        <authorList>
            <person name="Vogel A."/>
        </authorList>
    </citation>
    <scope>NUCLEOTIDE SEQUENCE [LARGE SCALE GENOMIC DNA]</scope>
</reference>
<evidence type="ECO:0000256" key="2">
    <source>
        <dbReference type="ARBA" id="ARBA00022734"/>
    </source>
</evidence>
<dbReference type="OrthoDB" id="2019747at2759"/>
<keyword evidence="3" id="KW-0812">Transmembrane</keyword>
<gene>
    <name evidence="6" type="ORF">CCAM_LOCUS14625</name>
</gene>
<feature type="transmembrane region" description="Helical" evidence="3">
    <location>
        <begin position="272"/>
        <end position="296"/>
    </location>
</feature>
<name>A0A484L923_9ASTE</name>
<keyword evidence="3" id="KW-0472">Membrane</keyword>
<keyword evidence="4" id="KW-0732">Signal</keyword>
<evidence type="ECO:0000259" key="5">
    <source>
        <dbReference type="Pfam" id="PF00139"/>
    </source>
</evidence>
<accession>A0A484L923</accession>
<dbReference type="SUPFAM" id="SSF49899">
    <property type="entry name" value="Concanavalin A-like lectins/glucanases"/>
    <property type="match status" value="1"/>
</dbReference>
<dbReference type="PANTHER" id="PTHR32401:SF54">
    <property type="entry name" value="L-TYPE LECTIN-DOMAIN CONTAINING RECEPTOR KINASE S.4-LIKE"/>
    <property type="match status" value="1"/>
</dbReference>
<evidence type="ECO:0000256" key="3">
    <source>
        <dbReference type="SAM" id="Phobius"/>
    </source>
</evidence>
<dbReference type="Proteomes" id="UP000595140">
    <property type="component" value="Unassembled WGS sequence"/>
</dbReference>
<keyword evidence="3" id="KW-1133">Transmembrane helix</keyword>